<dbReference type="GO" id="GO:0005840">
    <property type="term" value="C:ribosome"/>
    <property type="evidence" value="ECO:0007669"/>
    <property type="project" value="UniProtKB-KW"/>
</dbReference>
<comment type="similarity">
    <text evidence="1 8 9">Belongs to the bacterial ribosomal protein bL20 family.</text>
</comment>
<dbReference type="GO" id="GO:0003735">
    <property type="term" value="F:structural constituent of ribosome"/>
    <property type="evidence" value="ECO:0007669"/>
    <property type="project" value="InterPro"/>
</dbReference>
<dbReference type="Gene3D" id="6.10.160.10">
    <property type="match status" value="1"/>
</dbReference>
<evidence type="ECO:0000256" key="3">
    <source>
        <dbReference type="ARBA" id="ARBA00022884"/>
    </source>
</evidence>
<dbReference type="InterPro" id="IPR035566">
    <property type="entry name" value="Ribosomal_protein_bL20_C"/>
</dbReference>
<dbReference type="GO" id="GO:1990904">
    <property type="term" value="C:ribonucleoprotein complex"/>
    <property type="evidence" value="ECO:0007669"/>
    <property type="project" value="UniProtKB-KW"/>
</dbReference>
<dbReference type="Proteomes" id="UP001327986">
    <property type="component" value="Chromosome"/>
</dbReference>
<dbReference type="InterPro" id="IPR005813">
    <property type="entry name" value="Ribosomal_bL20"/>
</dbReference>
<keyword evidence="5 8" id="KW-0687">Ribonucleoprotein</keyword>
<dbReference type="GO" id="GO:0006412">
    <property type="term" value="P:translation"/>
    <property type="evidence" value="ECO:0007669"/>
    <property type="project" value="InterPro"/>
</dbReference>
<evidence type="ECO:0000313" key="11">
    <source>
        <dbReference type="EMBL" id="KSV16445.1"/>
    </source>
</evidence>
<accession>A0A0V8LY43</accession>
<reference evidence="11 13" key="1">
    <citation type="journal article" date="2015" name="Sci. Rep.">
        <title>A comparative genomics and reductive dehalogenase gene transcription study of two chloroethene-respiring bacteria, Dehalococcoides mccartyi strains MB and 11a.</title>
        <authorList>
            <person name="Low A."/>
            <person name="Shen Z."/>
            <person name="Cheng D."/>
            <person name="Rogers M.J."/>
            <person name="Lee P.K."/>
            <person name="He J."/>
        </authorList>
    </citation>
    <scope>NUCLEOTIDE SEQUENCE [LARGE SCALE GENOMIC DNA]</scope>
    <source>
        <strain evidence="11 13">MB</strain>
    </source>
</reference>
<evidence type="ECO:0000256" key="9">
    <source>
        <dbReference type="RuleBase" id="RU000560"/>
    </source>
</evidence>
<dbReference type="OrthoDB" id="9808966at2"/>
<dbReference type="EMBL" id="AP017649">
    <property type="protein sequence ID" value="BAZ97213.1"/>
    <property type="molecule type" value="Genomic_DNA"/>
</dbReference>
<evidence type="ECO:0000256" key="1">
    <source>
        <dbReference type="ARBA" id="ARBA00007698"/>
    </source>
</evidence>
<dbReference type="HAMAP" id="MF_00382">
    <property type="entry name" value="Ribosomal_bL20"/>
    <property type="match status" value="1"/>
</dbReference>
<sequence length="119" mass="12849">MARIKGGVATHKRHKKVLALTKGHASARHSLFKRAHESMVHAMSYAFAHRRARKGDMRRLWITRINAAARAEGLTYGELMSGLKTAGIDINRKVLADMAVSDSVAFAAVAAKAAAAKAN</sequence>
<proteinExistence type="inferred from homology"/>
<dbReference type="FunFam" id="1.10.1900.20:FF:000001">
    <property type="entry name" value="50S ribosomal protein L20"/>
    <property type="match status" value="1"/>
</dbReference>
<dbReference type="GO" id="GO:0000027">
    <property type="term" value="P:ribosomal large subunit assembly"/>
    <property type="evidence" value="ECO:0007669"/>
    <property type="project" value="UniProtKB-UniRule"/>
</dbReference>
<keyword evidence="2 8" id="KW-0699">rRNA-binding</keyword>
<dbReference type="SUPFAM" id="SSF74731">
    <property type="entry name" value="Ribosomal protein L20"/>
    <property type="match status" value="1"/>
</dbReference>
<evidence type="ECO:0000256" key="7">
    <source>
        <dbReference type="ARBA" id="ARBA00035172"/>
    </source>
</evidence>
<evidence type="ECO:0000256" key="4">
    <source>
        <dbReference type="ARBA" id="ARBA00022980"/>
    </source>
</evidence>
<reference evidence="12" key="3">
    <citation type="submission" date="2023-12" db="EMBL/GenBank/DDBJ databases">
        <title>Isolation of organohalide respiring bacteria Dehalococcoides mccartyi strain GPTCE1 in groundwater collected near a chemical plant in Suzhou, China.</title>
        <authorList>
            <person name="Liu G."/>
        </authorList>
    </citation>
    <scope>NUCLEOTIDE SEQUENCE</scope>
    <source>
        <strain evidence="12">GPTCE1</strain>
    </source>
</reference>
<dbReference type="Proteomes" id="UP000053577">
    <property type="component" value="Unassembled WGS sequence"/>
</dbReference>
<dbReference type="InterPro" id="IPR049946">
    <property type="entry name" value="RIBOSOMAL_L20_CS"/>
</dbReference>
<protein>
    <recommendedName>
        <fullName evidence="7 8">Large ribosomal subunit protein bL20</fullName>
    </recommendedName>
</protein>
<dbReference type="Pfam" id="PF00453">
    <property type="entry name" value="Ribosomal_L20"/>
    <property type="match status" value="1"/>
</dbReference>
<evidence type="ECO:0000313" key="10">
    <source>
        <dbReference type="EMBL" id="BAZ97213.1"/>
    </source>
</evidence>
<dbReference type="AlphaFoldDB" id="A0A0V8LY43"/>
<dbReference type="Gene3D" id="1.10.1900.20">
    <property type="entry name" value="Ribosomal protein L20"/>
    <property type="match status" value="1"/>
</dbReference>
<dbReference type="GO" id="GO:0019843">
    <property type="term" value="F:rRNA binding"/>
    <property type="evidence" value="ECO:0007669"/>
    <property type="project" value="UniProtKB-UniRule"/>
</dbReference>
<dbReference type="Proteomes" id="UP000218257">
    <property type="component" value="Chromosome"/>
</dbReference>
<name>A0A0V8LY43_9CHLR</name>
<comment type="function">
    <text evidence="6 8 9">Binds directly to 23S ribosomal RNA and is necessary for the in vitro assembly process of the 50S ribosomal subunit. It is not involved in the protein synthesizing functions of that subunit.</text>
</comment>
<dbReference type="PATRIC" id="fig|61435.5.peg.844"/>
<evidence type="ECO:0000256" key="2">
    <source>
        <dbReference type="ARBA" id="ARBA00022730"/>
    </source>
</evidence>
<evidence type="ECO:0000256" key="5">
    <source>
        <dbReference type="ARBA" id="ARBA00023274"/>
    </source>
</evidence>
<keyword evidence="4 8" id="KW-0689">Ribosomal protein</keyword>
<evidence type="ECO:0000313" key="12">
    <source>
        <dbReference type="EMBL" id="WRO07626.1"/>
    </source>
</evidence>
<organism evidence="11 13">
    <name type="scientific">Dehalococcoides mccartyi</name>
    <dbReference type="NCBI Taxonomy" id="61435"/>
    <lineage>
        <taxon>Bacteria</taxon>
        <taxon>Bacillati</taxon>
        <taxon>Chloroflexota</taxon>
        <taxon>Dehalococcoidia</taxon>
        <taxon>Dehalococcoidales</taxon>
        <taxon>Dehalococcoidaceae</taxon>
        <taxon>Dehalococcoides</taxon>
    </lineage>
</organism>
<evidence type="ECO:0000313" key="14">
    <source>
        <dbReference type="Proteomes" id="UP000218257"/>
    </source>
</evidence>
<keyword evidence="3 8" id="KW-0694">RNA-binding</keyword>
<reference evidence="10 14" key="2">
    <citation type="journal article" date="2017" name="Sci. Rep.">
        <title>Isolation and genomic characterization of a Dehalococcoides strain suggests genomic rearrangement during culture.</title>
        <authorList>
            <person name="Yohda M."/>
            <person name="Ikegami K."/>
            <person name="Aita Y."/>
            <person name="Kitajima M."/>
            <person name="Takechi A."/>
            <person name="Iwamoto M."/>
            <person name="Fukuda T."/>
            <person name="Tamura N."/>
            <person name="Shibasaki J."/>
            <person name="Koike S."/>
            <person name="Komatsu D."/>
            <person name="Miyagi S."/>
            <person name="Nishimura M."/>
            <person name="Uchino Y."/>
            <person name="Shiroma A."/>
            <person name="Shimoji M."/>
            <person name="Tamotsu H."/>
            <person name="Ashimine N."/>
            <person name="Shinzato M."/>
            <person name="Ohki S."/>
            <person name="Nakano K."/>
            <person name="Teruya K."/>
            <person name="Satou K."/>
            <person name="Hirano T."/>
            <person name="Yagi O."/>
        </authorList>
    </citation>
    <scope>NUCLEOTIDE SEQUENCE [LARGE SCALE GENOMIC DNA]</scope>
    <source>
        <strain evidence="10 14">UCH-ATV1</strain>
    </source>
</reference>
<evidence type="ECO:0000256" key="8">
    <source>
        <dbReference type="HAMAP-Rule" id="MF_00382"/>
    </source>
</evidence>
<dbReference type="eggNOG" id="COG0292">
    <property type="taxonomic scope" value="Bacteria"/>
</dbReference>
<dbReference type="CDD" id="cd07026">
    <property type="entry name" value="Ribosomal_L20"/>
    <property type="match status" value="1"/>
</dbReference>
<gene>
    <name evidence="8 12" type="primary">rplT</name>
    <name evidence="11" type="ORF">DA01_04240</name>
    <name evidence="10" type="ORF">DEHALATV1_0585</name>
    <name evidence="12" type="ORF">VLL09_01700</name>
</gene>
<evidence type="ECO:0000256" key="6">
    <source>
        <dbReference type="ARBA" id="ARBA00024775"/>
    </source>
</evidence>
<dbReference type="EMBL" id="JGYD01000026">
    <property type="protein sequence ID" value="KSV16445.1"/>
    <property type="molecule type" value="Genomic_DNA"/>
</dbReference>
<evidence type="ECO:0000313" key="13">
    <source>
        <dbReference type="Proteomes" id="UP000053577"/>
    </source>
</evidence>
<dbReference type="PRINTS" id="PR00062">
    <property type="entry name" value="RIBOSOMALL20"/>
</dbReference>
<dbReference type="NCBIfam" id="TIGR01032">
    <property type="entry name" value="rplT_bact"/>
    <property type="match status" value="1"/>
</dbReference>
<dbReference type="PANTHER" id="PTHR10986">
    <property type="entry name" value="39S RIBOSOMAL PROTEIN L20"/>
    <property type="match status" value="1"/>
</dbReference>
<dbReference type="EMBL" id="CP141531">
    <property type="protein sequence ID" value="WRO07626.1"/>
    <property type="molecule type" value="Genomic_DNA"/>
</dbReference>
<dbReference type="RefSeq" id="WP_041341817.1">
    <property type="nucleotide sequence ID" value="NZ_AP017649.1"/>
</dbReference>
<dbReference type="PROSITE" id="PS00937">
    <property type="entry name" value="RIBOSOMAL_L20"/>
    <property type="match status" value="1"/>
</dbReference>